<dbReference type="InterPro" id="IPR036188">
    <property type="entry name" value="FAD/NAD-bd_sf"/>
</dbReference>
<dbReference type="Gene3D" id="3.50.50.60">
    <property type="entry name" value="FAD/NAD(P)-binding domain"/>
    <property type="match status" value="2"/>
</dbReference>
<keyword evidence="2" id="KW-0285">Flavoprotein</keyword>
<gene>
    <name evidence="5" type="ORF">LTR24_008196</name>
</gene>
<evidence type="ECO:0000313" key="5">
    <source>
        <dbReference type="EMBL" id="KAK5081442.1"/>
    </source>
</evidence>
<sequence>MTTTRLYDALIIGSGPGGLTVALGLARQSRSCLVISHQRFRNDGIKASHAVLGHDHVHPQAILAKAREQIDRYGNTSYAEAEIVTAQRRNIARWHGRKGFQVKSKDGRSWTGKTLVLATGVGDVMPALEGYQENWPRNIYQCLFCDGWERRRSEKAILGFPSFKLHDSKMASMALGQDTDRGDDGFARVTMLTNGPFESDKTDPATAKQVKAVMTRGVKLDERKVIQLENAEPDREGVYVHLKDEGGRIERVFFGFLVHKPDTRLNAERLIEQLGLEIVPGMFGNVVKTEPMIPATNVPGVYAAGDSGNLMTHVTTAMSSGMGAAGGIVHYLNEKDDEDGLSMVKQQDTVIEGRGVDGTGCSIDT</sequence>
<comment type="caution">
    <text evidence="5">The sequence shown here is derived from an EMBL/GenBank/DDBJ whole genome shotgun (WGS) entry which is preliminary data.</text>
</comment>
<evidence type="ECO:0000256" key="2">
    <source>
        <dbReference type="ARBA" id="ARBA00022630"/>
    </source>
</evidence>
<evidence type="ECO:0000256" key="3">
    <source>
        <dbReference type="ARBA" id="ARBA00023002"/>
    </source>
</evidence>
<proteinExistence type="inferred from homology"/>
<evidence type="ECO:0000256" key="1">
    <source>
        <dbReference type="ARBA" id="ARBA00009333"/>
    </source>
</evidence>
<dbReference type="Proteomes" id="UP001345013">
    <property type="component" value="Unassembled WGS sequence"/>
</dbReference>
<protein>
    <recommendedName>
        <fullName evidence="4">FAD/NAD(P)-binding domain-containing protein</fullName>
    </recommendedName>
</protein>
<dbReference type="SUPFAM" id="SSF51905">
    <property type="entry name" value="FAD/NAD(P)-binding domain"/>
    <property type="match status" value="1"/>
</dbReference>
<dbReference type="PANTHER" id="PTHR48105">
    <property type="entry name" value="THIOREDOXIN REDUCTASE 1-RELATED-RELATED"/>
    <property type="match status" value="1"/>
</dbReference>
<dbReference type="InterPro" id="IPR023753">
    <property type="entry name" value="FAD/NAD-binding_dom"/>
</dbReference>
<dbReference type="EMBL" id="JAVRRG010000137">
    <property type="protein sequence ID" value="KAK5081442.1"/>
    <property type="molecule type" value="Genomic_DNA"/>
</dbReference>
<dbReference type="PRINTS" id="PR00469">
    <property type="entry name" value="PNDRDTASEII"/>
</dbReference>
<dbReference type="PRINTS" id="PR00368">
    <property type="entry name" value="FADPNR"/>
</dbReference>
<evidence type="ECO:0000259" key="4">
    <source>
        <dbReference type="Pfam" id="PF07992"/>
    </source>
</evidence>
<name>A0ABR0K0L7_9EURO</name>
<evidence type="ECO:0000313" key="6">
    <source>
        <dbReference type="Proteomes" id="UP001345013"/>
    </source>
</evidence>
<reference evidence="5 6" key="1">
    <citation type="submission" date="2023-08" db="EMBL/GenBank/DDBJ databases">
        <title>Black Yeasts Isolated from many extreme environments.</title>
        <authorList>
            <person name="Coleine C."/>
            <person name="Stajich J.E."/>
            <person name="Selbmann L."/>
        </authorList>
    </citation>
    <scope>NUCLEOTIDE SEQUENCE [LARGE SCALE GENOMIC DNA]</scope>
    <source>
        <strain evidence="5 6">CCFEE 5885</strain>
    </source>
</reference>
<feature type="domain" description="FAD/NAD(P)-binding" evidence="4">
    <location>
        <begin position="7"/>
        <end position="321"/>
    </location>
</feature>
<keyword evidence="6" id="KW-1185">Reference proteome</keyword>
<keyword evidence="3" id="KW-0560">Oxidoreductase</keyword>
<organism evidence="5 6">
    <name type="scientific">Lithohypha guttulata</name>
    <dbReference type="NCBI Taxonomy" id="1690604"/>
    <lineage>
        <taxon>Eukaryota</taxon>
        <taxon>Fungi</taxon>
        <taxon>Dikarya</taxon>
        <taxon>Ascomycota</taxon>
        <taxon>Pezizomycotina</taxon>
        <taxon>Eurotiomycetes</taxon>
        <taxon>Chaetothyriomycetidae</taxon>
        <taxon>Chaetothyriales</taxon>
        <taxon>Trichomeriaceae</taxon>
        <taxon>Lithohypha</taxon>
    </lineage>
</organism>
<dbReference type="InterPro" id="IPR050097">
    <property type="entry name" value="Ferredoxin-NADP_redctase_2"/>
</dbReference>
<accession>A0ABR0K0L7</accession>
<comment type="similarity">
    <text evidence="1">Belongs to the class-II pyridine nucleotide-disulfide oxidoreductase family.</text>
</comment>
<dbReference type="Pfam" id="PF07992">
    <property type="entry name" value="Pyr_redox_2"/>
    <property type="match status" value="1"/>
</dbReference>